<keyword evidence="3" id="KW-1185">Reference proteome</keyword>
<evidence type="ECO:0000313" key="3">
    <source>
        <dbReference type="Proteomes" id="UP000054107"/>
    </source>
</evidence>
<evidence type="ECO:0000313" key="2">
    <source>
        <dbReference type="EMBL" id="CEP14120.1"/>
    </source>
</evidence>
<feature type="compositionally biased region" description="Polar residues" evidence="1">
    <location>
        <begin position="226"/>
        <end position="236"/>
    </location>
</feature>
<feature type="region of interest" description="Disordered" evidence="1">
    <location>
        <begin position="272"/>
        <end position="317"/>
    </location>
</feature>
<organism evidence="2 3">
    <name type="scientific">Parasitella parasitica</name>
    <dbReference type="NCBI Taxonomy" id="35722"/>
    <lineage>
        <taxon>Eukaryota</taxon>
        <taxon>Fungi</taxon>
        <taxon>Fungi incertae sedis</taxon>
        <taxon>Mucoromycota</taxon>
        <taxon>Mucoromycotina</taxon>
        <taxon>Mucoromycetes</taxon>
        <taxon>Mucorales</taxon>
        <taxon>Mucorineae</taxon>
        <taxon>Mucoraceae</taxon>
        <taxon>Parasitella</taxon>
    </lineage>
</organism>
<sequence length="317" mass="34101">MISLDAENHLASAFDYSQVPSSSSSVSSAGATDSNNDYDKSKTTDDNAVSLGMNSKNQKAIHSEPQPQFVGSIPIVSNHQEAPGNTKNNKLINMPLCQDPKAPKNKQVALDAHSSSALYSSNHSKGDALCKAHDNSLLQAQESNYAVSQAWSSAASTSSAKDSKIHDTQGSANANNKGKHALNNAFRILDNTKTLDKDSRAASNAFVGPVSNTKKRSAAAVEDADNNQGSPGTSSGLPLRYEPKKKLRTNTNPQQVAVNTVNTQETHAIYTKQTAILDNKENPPRSKPLAGKRKRDLDDESKDEDEEAKPRKFLKTK</sequence>
<feature type="region of interest" description="Disordered" evidence="1">
    <location>
        <begin position="158"/>
        <end position="179"/>
    </location>
</feature>
<reference evidence="2 3" key="1">
    <citation type="submission" date="2014-09" db="EMBL/GenBank/DDBJ databases">
        <authorList>
            <person name="Ellenberger Sabrina"/>
        </authorList>
    </citation>
    <scope>NUCLEOTIDE SEQUENCE [LARGE SCALE GENOMIC DNA]</scope>
    <source>
        <strain evidence="2 3">CBS 412.66</strain>
    </source>
</reference>
<protein>
    <submittedName>
        <fullName evidence="2">Uncharacterized protein</fullName>
    </submittedName>
</protein>
<gene>
    <name evidence="2" type="primary">PARPA_08283.1 scaffold 32756</name>
</gene>
<feature type="region of interest" description="Disordered" evidence="1">
    <location>
        <begin position="206"/>
        <end position="240"/>
    </location>
</feature>
<feature type="region of interest" description="Disordered" evidence="1">
    <location>
        <begin position="13"/>
        <end position="50"/>
    </location>
</feature>
<evidence type="ECO:0000256" key="1">
    <source>
        <dbReference type="SAM" id="MobiDB-lite"/>
    </source>
</evidence>
<accession>A0A0B7NFH2</accession>
<dbReference type="EMBL" id="LN731032">
    <property type="protein sequence ID" value="CEP14120.1"/>
    <property type="molecule type" value="Genomic_DNA"/>
</dbReference>
<feature type="compositionally biased region" description="Acidic residues" evidence="1">
    <location>
        <begin position="298"/>
        <end position="307"/>
    </location>
</feature>
<feature type="compositionally biased region" description="Low complexity" evidence="1">
    <location>
        <begin position="17"/>
        <end position="28"/>
    </location>
</feature>
<dbReference type="Proteomes" id="UP000054107">
    <property type="component" value="Unassembled WGS sequence"/>
</dbReference>
<name>A0A0B7NFH2_9FUNG</name>
<proteinExistence type="predicted"/>
<dbReference type="AlphaFoldDB" id="A0A0B7NFH2"/>